<dbReference type="Gene3D" id="3.30.160.60">
    <property type="entry name" value="Classic Zinc Finger"/>
    <property type="match status" value="9"/>
</dbReference>
<name>A0A8S4REP7_9NEOP</name>
<protein>
    <submittedName>
        <fullName evidence="7">Jg14214 protein</fullName>
    </submittedName>
</protein>
<sequence>MILLHYGNVVPFNWNTRGYRCFYCGKEMKDCDLLKEHTIVSHKVIDLETFIPQRIISKDVPVKIDITQLGCIVCDIPLASIEDLIAHVVGIHGEEYDNSAGVCVFPFHLHKEILQCVLCEEKYDNFTSLMGHMYKKHMEQACICQICGQSYIDQVRLKRHISNSHVGHRCKFCGRIFDAFHHLEKHKEIIHGIQKSVECSLCSTTFVNQYQLKVHMGKVHNVEKYRLKCEHCPKICTTKGAMMLHVQSLHSDARFECDICDYKTGIKWMIKLHKRKHFGEKNYVCSICDKRFGRSSNLRAHMKVHTGEARGGQKAVKEVESDDGLDLAEMIPRPVLTSKDKRKIMRNNVLQVLLKSTIMPFRWLKSSYRCFYCYEIFQESSDLKNHQHVHIGDEIKEQAMNNYWDPVVYVDISNLSCKLCPENVTDLYELIDHLIAQHGVVYNKDVGICMVAFKLDNFTVYCLACGASFYTFGPLLHHTNKDHKGTSAILCDVCGQHFKDSNLLRLHVKTIHENMGLLCPECGEKFETRSKLKTHQKNQHDIDKKYKCLVCSLTFQSHYKRSRHMATEHKNRQEIKCLHCPKTFVFRSMMMTHLRDTHLKVRNHICGVCGWKAFNSNRLKNHMYKHSGEKNFKCEACDKAFTTRKIMRAHFARMHKSVQQPIITYEHTYVQQ</sequence>
<gene>
    <name evidence="7" type="primary">jg14214</name>
    <name evidence="7" type="ORF">PAEG_LOCUS12124</name>
</gene>
<dbReference type="FunFam" id="3.30.160.60:FF:000303">
    <property type="entry name" value="Zinc finger protein 41"/>
    <property type="match status" value="1"/>
</dbReference>
<evidence type="ECO:0000259" key="6">
    <source>
        <dbReference type="PROSITE" id="PS50157"/>
    </source>
</evidence>
<organism evidence="7 8">
    <name type="scientific">Pararge aegeria aegeria</name>
    <dbReference type="NCBI Taxonomy" id="348720"/>
    <lineage>
        <taxon>Eukaryota</taxon>
        <taxon>Metazoa</taxon>
        <taxon>Ecdysozoa</taxon>
        <taxon>Arthropoda</taxon>
        <taxon>Hexapoda</taxon>
        <taxon>Insecta</taxon>
        <taxon>Pterygota</taxon>
        <taxon>Neoptera</taxon>
        <taxon>Endopterygota</taxon>
        <taxon>Lepidoptera</taxon>
        <taxon>Glossata</taxon>
        <taxon>Ditrysia</taxon>
        <taxon>Papilionoidea</taxon>
        <taxon>Nymphalidae</taxon>
        <taxon>Satyrinae</taxon>
        <taxon>Satyrini</taxon>
        <taxon>Parargina</taxon>
        <taxon>Pararge</taxon>
    </lineage>
</organism>
<accession>A0A8S4REP7</accession>
<keyword evidence="8" id="KW-1185">Reference proteome</keyword>
<feature type="domain" description="C2H2-type" evidence="6">
    <location>
        <begin position="142"/>
        <end position="170"/>
    </location>
</feature>
<comment type="caution">
    <text evidence="7">The sequence shown here is derived from an EMBL/GenBank/DDBJ whole genome shotgun (WGS) entry which is preliminary data.</text>
</comment>
<dbReference type="SUPFAM" id="SSF57667">
    <property type="entry name" value="beta-beta-alpha zinc fingers"/>
    <property type="match status" value="7"/>
</dbReference>
<feature type="domain" description="C2H2-type" evidence="6">
    <location>
        <begin position="283"/>
        <end position="310"/>
    </location>
</feature>
<evidence type="ECO:0000256" key="4">
    <source>
        <dbReference type="ARBA" id="ARBA00022833"/>
    </source>
</evidence>
<feature type="domain" description="C2H2-type" evidence="6">
    <location>
        <begin position="604"/>
        <end position="631"/>
    </location>
</feature>
<dbReference type="PANTHER" id="PTHR24379">
    <property type="entry name" value="KRAB AND ZINC FINGER DOMAIN-CONTAINING"/>
    <property type="match status" value="1"/>
</dbReference>
<evidence type="ECO:0000256" key="3">
    <source>
        <dbReference type="ARBA" id="ARBA00022771"/>
    </source>
</evidence>
<dbReference type="Proteomes" id="UP000838756">
    <property type="component" value="Unassembled WGS sequence"/>
</dbReference>
<dbReference type="GO" id="GO:1990837">
    <property type="term" value="F:sequence-specific double-stranded DNA binding"/>
    <property type="evidence" value="ECO:0007669"/>
    <property type="project" value="UniProtKB-ARBA"/>
</dbReference>
<feature type="domain" description="C2H2-type" evidence="6">
    <location>
        <begin position="168"/>
        <end position="196"/>
    </location>
</feature>
<feature type="domain" description="C2H2-type" evidence="6">
    <location>
        <begin position="368"/>
        <end position="395"/>
    </location>
</feature>
<feature type="domain" description="C2H2-type" evidence="6">
    <location>
        <begin position="489"/>
        <end position="512"/>
    </location>
</feature>
<dbReference type="InterPro" id="IPR013087">
    <property type="entry name" value="Znf_C2H2_type"/>
</dbReference>
<dbReference type="PANTHER" id="PTHR24379:SF127">
    <property type="entry name" value="BLOODY FINGERS-RELATED"/>
    <property type="match status" value="1"/>
</dbReference>
<dbReference type="Pfam" id="PF00096">
    <property type="entry name" value="zf-C2H2"/>
    <property type="match status" value="4"/>
</dbReference>
<feature type="domain" description="C2H2-type" evidence="6">
    <location>
        <begin position="255"/>
        <end position="282"/>
    </location>
</feature>
<dbReference type="PROSITE" id="PS00028">
    <property type="entry name" value="ZINC_FINGER_C2H2_1"/>
    <property type="match status" value="13"/>
</dbReference>
<evidence type="ECO:0000256" key="2">
    <source>
        <dbReference type="ARBA" id="ARBA00022737"/>
    </source>
</evidence>
<dbReference type="InterPro" id="IPR036236">
    <property type="entry name" value="Znf_C2H2_sf"/>
</dbReference>
<evidence type="ECO:0000256" key="1">
    <source>
        <dbReference type="ARBA" id="ARBA00022723"/>
    </source>
</evidence>
<evidence type="ECO:0000313" key="7">
    <source>
        <dbReference type="EMBL" id="CAH2234258.1"/>
    </source>
</evidence>
<keyword evidence="2" id="KW-0677">Repeat</keyword>
<feature type="domain" description="C2H2-type" evidence="6">
    <location>
        <begin position="517"/>
        <end position="545"/>
    </location>
</feature>
<feature type="domain" description="C2H2-type" evidence="6">
    <location>
        <begin position="632"/>
        <end position="660"/>
    </location>
</feature>
<reference evidence="7" key="1">
    <citation type="submission" date="2022-03" db="EMBL/GenBank/DDBJ databases">
        <authorList>
            <person name="Lindestad O."/>
        </authorList>
    </citation>
    <scope>NUCLEOTIDE SEQUENCE</scope>
</reference>
<dbReference type="AlphaFoldDB" id="A0A8S4REP7"/>
<dbReference type="PROSITE" id="PS50157">
    <property type="entry name" value="ZINC_FINGER_C2H2_2"/>
    <property type="match status" value="11"/>
</dbReference>
<evidence type="ECO:0000313" key="8">
    <source>
        <dbReference type="Proteomes" id="UP000838756"/>
    </source>
</evidence>
<keyword evidence="4" id="KW-0862">Zinc</keyword>
<dbReference type="EMBL" id="CAKXAJ010025042">
    <property type="protein sequence ID" value="CAH2234258.1"/>
    <property type="molecule type" value="Genomic_DNA"/>
</dbReference>
<dbReference type="OrthoDB" id="6077919at2759"/>
<dbReference type="SMART" id="SM00355">
    <property type="entry name" value="ZnF_C2H2"/>
    <property type="match status" value="18"/>
</dbReference>
<keyword evidence="3 5" id="KW-0863">Zinc-finger</keyword>
<proteinExistence type="predicted"/>
<evidence type="ECO:0000256" key="5">
    <source>
        <dbReference type="PROSITE-ProRule" id="PRU00042"/>
    </source>
</evidence>
<feature type="domain" description="C2H2-type" evidence="6">
    <location>
        <begin position="197"/>
        <end position="225"/>
    </location>
</feature>
<dbReference type="GO" id="GO:0008270">
    <property type="term" value="F:zinc ion binding"/>
    <property type="evidence" value="ECO:0007669"/>
    <property type="project" value="UniProtKB-KW"/>
</dbReference>
<feature type="domain" description="C2H2-type" evidence="6">
    <location>
        <begin position="575"/>
        <end position="603"/>
    </location>
</feature>
<keyword evidence="1" id="KW-0479">Metal-binding</keyword>